<protein>
    <submittedName>
        <fullName evidence="1">Uncharacterized protein</fullName>
    </submittedName>
</protein>
<name>A0A562L9M6_9BRAD</name>
<reference evidence="1 2" key="1">
    <citation type="journal article" date="2015" name="Stand. Genomic Sci.">
        <title>Genomic Encyclopedia of Bacterial and Archaeal Type Strains, Phase III: the genomes of soil and plant-associated and newly described type strains.</title>
        <authorList>
            <person name="Whitman W.B."/>
            <person name="Woyke T."/>
            <person name="Klenk H.P."/>
            <person name="Zhou Y."/>
            <person name="Lilburn T.G."/>
            <person name="Beck B.J."/>
            <person name="De Vos P."/>
            <person name="Vandamme P."/>
            <person name="Eisen J.A."/>
            <person name="Garrity G."/>
            <person name="Hugenholtz P."/>
            <person name="Kyrpides N.C."/>
        </authorList>
    </citation>
    <scope>NUCLEOTIDE SEQUENCE [LARGE SCALE GENOMIC DNA]</scope>
    <source>
        <strain evidence="1 2">CGMCC 1.10947</strain>
    </source>
</reference>
<dbReference type="AlphaFoldDB" id="A0A562L9M6"/>
<proteinExistence type="predicted"/>
<accession>A0A562L9M6</accession>
<comment type="caution">
    <text evidence="1">The sequence shown here is derived from an EMBL/GenBank/DDBJ whole genome shotgun (WGS) entry which is preliminary data.</text>
</comment>
<evidence type="ECO:0000313" key="2">
    <source>
        <dbReference type="Proteomes" id="UP000317176"/>
    </source>
</evidence>
<dbReference type="EMBL" id="VLKL01000009">
    <property type="protein sequence ID" value="TWI04372.1"/>
    <property type="molecule type" value="Genomic_DNA"/>
</dbReference>
<evidence type="ECO:0000313" key="1">
    <source>
        <dbReference type="EMBL" id="TWI04372.1"/>
    </source>
</evidence>
<keyword evidence="2" id="KW-1185">Reference proteome</keyword>
<dbReference type="OrthoDB" id="8454620at2"/>
<dbReference type="Proteomes" id="UP000317176">
    <property type="component" value="Unassembled WGS sequence"/>
</dbReference>
<gene>
    <name evidence="1" type="ORF">IQ17_03696</name>
</gene>
<sequence length="97" mass="10898">MRLTRASFRRNNPVKLVEPPSCSSLSTIVFIGRNRRGQWVAQEQNGLYGGLFVSRAQAIKYALFENGQHPETIVELPREIELDMGKTPDITVAQRAA</sequence>
<organism evidence="1 2">
    <name type="scientific">Bradyrhizobium daqingense</name>
    <dbReference type="NCBI Taxonomy" id="993502"/>
    <lineage>
        <taxon>Bacteria</taxon>
        <taxon>Pseudomonadati</taxon>
        <taxon>Pseudomonadota</taxon>
        <taxon>Alphaproteobacteria</taxon>
        <taxon>Hyphomicrobiales</taxon>
        <taxon>Nitrobacteraceae</taxon>
        <taxon>Bradyrhizobium</taxon>
    </lineage>
</organism>